<keyword evidence="3" id="KW-1185">Reference proteome</keyword>
<proteinExistence type="predicted"/>
<dbReference type="InterPro" id="IPR036937">
    <property type="entry name" value="Adhesion_dom_fimbrial_sf"/>
</dbReference>
<dbReference type="SUPFAM" id="SSF49401">
    <property type="entry name" value="Bacterial adhesins"/>
    <property type="match status" value="1"/>
</dbReference>
<name>A0ABX5A1U2_9ENTR</name>
<gene>
    <name evidence="2" type="ORF">C3712_11740</name>
</gene>
<feature type="signal peptide" evidence="1">
    <location>
        <begin position="1"/>
        <end position="26"/>
    </location>
</feature>
<dbReference type="Gene3D" id="2.60.40.1090">
    <property type="entry name" value="Fimbrial-type adhesion domain"/>
    <property type="match status" value="1"/>
</dbReference>
<dbReference type="RefSeq" id="WP_103949517.1">
    <property type="nucleotide sequence ID" value="NZ_PQVT01000008.1"/>
</dbReference>
<evidence type="ECO:0008006" key="4">
    <source>
        <dbReference type="Google" id="ProtNLM"/>
    </source>
</evidence>
<evidence type="ECO:0000313" key="3">
    <source>
        <dbReference type="Proteomes" id="UP000237025"/>
    </source>
</evidence>
<feature type="chain" id="PRO_5047230564" description="Fimbrial protein" evidence="1">
    <location>
        <begin position="27"/>
        <end position="332"/>
    </location>
</feature>
<reference evidence="2 3" key="1">
    <citation type="submission" date="2018-02" db="EMBL/GenBank/DDBJ databases">
        <title>Lelliotia aquatilis sp. nov., isolated from drinking water.</title>
        <authorList>
            <person name="Kaempfer P."/>
            <person name="Glaeser S."/>
            <person name="Exner M."/>
            <person name="Doijad S."/>
            <person name="Chakraborty T."/>
        </authorList>
    </citation>
    <scope>NUCLEOTIDE SEQUENCE [LARGE SCALE GENOMIC DNA]</scope>
    <source>
        <strain evidence="2 3">6331-17</strain>
    </source>
</reference>
<evidence type="ECO:0000313" key="2">
    <source>
        <dbReference type="EMBL" id="POZ22825.1"/>
    </source>
</evidence>
<dbReference type="Proteomes" id="UP000237025">
    <property type="component" value="Unassembled WGS sequence"/>
</dbReference>
<dbReference type="InterPro" id="IPR008966">
    <property type="entry name" value="Adhesion_dom_sf"/>
</dbReference>
<evidence type="ECO:0000256" key="1">
    <source>
        <dbReference type="SAM" id="SignalP"/>
    </source>
</evidence>
<sequence length="332" mass="35673">MMIKLKYGIAIAINTLLILFAQAANATCTVEPVHISGVVTLHISKYGTNYPMERGDYKFTGEDDISCNGMMGYVRVTGSKSLSKSVDIQGNTAWVLPNTGAQQQVTPQFAIEPSMRTGNWPGLVYADGIFNGAGIISVPIYSSIDLVTLNPSLNQEGGSISYNVSDPVLYAAFQNEDFSTDHPIAYLDNVTVNYIETSCGIKSKQGSVINWPSLYKADIINGAVESKPYSLSLICGKESDTPLPIDISFSSTNGFSDAANGIVRTNLANLGLKLSWANPALPPLVLDQVNHSMLSGVGDYTVMAKPVKLSMLADTLQAGQFDTTVTMNIEFQ</sequence>
<organism evidence="2 3">
    <name type="scientific">Lelliottia aquatilis</name>
    <dbReference type="NCBI Taxonomy" id="2080838"/>
    <lineage>
        <taxon>Bacteria</taxon>
        <taxon>Pseudomonadati</taxon>
        <taxon>Pseudomonadota</taxon>
        <taxon>Gammaproteobacteria</taxon>
        <taxon>Enterobacterales</taxon>
        <taxon>Enterobacteriaceae</taxon>
        <taxon>Lelliottia</taxon>
    </lineage>
</organism>
<comment type="caution">
    <text evidence="2">The sequence shown here is derived from an EMBL/GenBank/DDBJ whole genome shotgun (WGS) entry which is preliminary data.</text>
</comment>
<accession>A0ABX5A1U2</accession>
<protein>
    <recommendedName>
        <fullName evidence="4">Fimbrial protein</fullName>
    </recommendedName>
</protein>
<dbReference type="EMBL" id="PQVW01000007">
    <property type="protein sequence ID" value="POZ22825.1"/>
    <property type="molecule type" value="Genomic_DNA"/>
</dbReference>
<keyword evidence="1" id="KW-0732">Signal</keyword>